<sequence>MKSKFQAAAVQIAWRGTRAARRYQLPDRLAGVAYHQAPSASKHVTTIATAWRFSHHRPMPTFQNPTVPAPFTWRDLPLRQAPLAPEALYILALPTPRPPGGCRVPPCAKCLKTRNHSCHRLAVQSPPPGANVPELHCSCSVRLAGSSSPLGATRFRGPLYFGYRLAVSTLLSGAISVTCTELTPKWSDQITL</sequence>
<dbReference type="EMBL" id="CP039351">
    <property type="protein sequence ID" value="QCD99593.1"/>
    <property type="molecule type" value="Genomic_DNA"/>
</dbReference>
<name>A0A4D6MFL6_VIGUN</name>
<proteinExistence type="predicted"/>
<reference evidence="1 2" key="1">
    <citation type="submission" date="2019-04" db="EMBL/GenBank/DDBJ databases">
        <title>An improved genome assembly and genetic linkage map for asparagus bean, Vigna unguiculata ssp. sesquipedialis.</title>
        <authorList>
            <person name="Xia Q."/>
            <person name="Zhang R."/>
            <person name="Dong Y."/>
        </authorList>
    </citation>
    <scope>NUCLEOTIDE SEQUENCE [LARGE SCALE GENOMIC DNA]</scope>
    <source>
        <tissue evidence="1">Leaf</tissue>
    </source>
</reference>
<organism evidence="1 2">
    <name type="scientific">Vigna unguiculata</name>
    <name type="common">Cowpea</name>
    <dbReference type="NCBI Taxonomy" id="3917"/>
    <lineage>
        <taxon>Eukaryota</taxon>
        <taxon>Viridiplantae</taxon>
        <taxon>Streptophyta</taxon>
        <taxon>Embryophyta</taxon>
        <taxon>Tracheophyta</taxon>
        <taxon>Spermatophyta</taxon>
        <taxon>Magnoliopsida</taxon>
        <taxon>eudicotyledons</taxon>
        <taxon>Gunneridae</taxon>
        <taxon>Pentapetalae</taxon>
        <taxon>rosids</taxon>
        <taxon>fabids</taxon>
        <taxon>Fabales</taxon>
        <taxon>Fabaceae</taxon>
        <taxon>Papilionoideae</taxon>
        <taxon>50 kb inversion clade</taxon>
        <taxon>NPAAA clade</taxon>
        <taxon>indigoferoid/millettioid clade</taxon>
        <taxon>Phaseoleae</taxon>
        <taxon>Vigna</taxon>
    </lineage>
</organism>
<evidence type="ECO:0000313" key="1">
    <source>
        <dbReference type="EMBL" id="QCD99593.1"/>
    </source>
</evidence>
<dbReference type="AlphaFoldDB" id="A0A4D6MFL6"/>
<gene>
    <name evidence="1" type="ORF">DEO72_LG7g877</name>
</gene>
<protein>
    <submittedName>
        <fullName evidence="1">Uncharacterized protein</fullName>
    </submittedName>
</protein>
<evidence type="ECO:0000313" key="2">
    <source>
        <dbReference type="Proteomes" id="UP000501690"/>
    </source>
</evidence>
<accession>A0A4D6MFL6</accession>
<dbReference type="Proteomes" id="UP000501690">
    <property type="component" value="Linkage Group LG7"/>
</dbReference>
<keyword evidence="2" id="KW-1185">Reference proteome</keyword>